<dbReference type="RefSeq" id="XP_075095837.1">
    <property type="nucleotide sequence ID" value="XM_075239736.1"/>
</dbReference>
<keyword evidence="1" id="KW-1185">Reference proteome</keyword>
<sequence length="382" mass="41669">MQDRAAMFCRMLEKAFHSSAQRANKHRLRFPPLTSVDLPDIWIPRHDTSIAKTCSPHLKTNSIGQIARVLEGKPIANNINSWIAAEISELKNTIGKTPGLGVILVGGRRDSQSFVHIKMKACMKVGIAPFTVELPEDCTEAELLDAVSSFNENPLIHGVVVQLPLPKHLDEEKIISYVSPEKDVDGFHPTNVGNLAMRGREPSFIPCASKSCVELLLRNDVKIKGKNVVVVGRSKLGGLPTSLLIQRHHATVTTVHAFTGNPEQVTCGADILVSDIGVPNMIRGHWLKPGVIVVDMGANSVEDTGSLQGHRLVVDVCYEEAIVKASAITPVPGVVSGPTYAHLDNSNAYLLPLFSIGYGYNHNILRSKFILFQLRKSTYLSG</sequence>
<evidence type="ECO:0000313" key="1">
    <source>
        <dbReference type="Proteomes" id="UP000790787"/>
    </source>
</evidence>
<protein>
    <submittedName>
        <fullName evidence="2">Bifunctional protein FolD 2-like isoform X1</fullName>
    </submittedName>
</protein>
<dbReference type="Proteomes" id="UP000790787">
    <property type="component" value="Chromosome 19"/>
</dbReference>
<gene>
    <name evidence="2" type="primary">LOC107785718</name>
</gene>
<reference evidence="1" key="1">
    <citation type="journal article" date="2014" name="Nat. Commun.">
        <title>The tobacco genome sequence and its comparison with those of tomato and potato.</title>
        <authorList>
            <person name="Sierro N."/>
            <person name="Battey J.N."/>
            <person name="Ouadi S."/>
            <person name="Bakaher N."/>
            <person name="Bovet L."/>
            <person name="Willig A."/>
            <person name="Goepfert S."/>
            <person name="Peitsch M.C."/>
            <person name="Ivanov N.V."/>
        </authorList>
    </citation>
    <scope>NUCLEOTIDE SEQUENCE [LARGE SCALE GENOMIC DNA]</scope>
</reference>
<reference evidence="2" key="2">
    <citation type="submission" date="2025-08" db="UniProtKB">
        <authorList>
            <consortium name="RefSeq"/>
        </authorList>
    </citation>
    <scope>IDENTIFICATION</scope>
    <source>
        <tissue evidence="2">Leaf</tissue>
    </source>
</reference>
<organism evidence="1 2">
    <name type="scientific">Nicotiana tabacum</name>
    <name type="common">Common tobacco</name>
    <dbReference type="NCBI Taxonomy" id="4097"/>
    <lineage>
        <taxon>Eukaryota</taxon>
        <taxon>Viridiplantae</taxon>
        <taxon>Streptophyta</taxon>
        <taxon>Embryophyta</taxon>
        <taxon>Tracheophyta</taxon>
        <taxon>Spermatophyta</taxon>
        <taxon>Magnoliopsida</taxon>
        <taxon>eudicotyledons</taxon>
        <taxon>Gunneridae</taxon>
        <taxon>Pentapetalae</taxon>
        <taxon>asterids</taxon>
        <taxon>lamiids</taxon>
        <taxon>Solanales</taxon>
        <taxon>Solanaceae</taxon>
        <taxon>Nicotianoideae</taxon>
        <taxon>Nicotianeae</taxon>
        <taxon>Nicotiana</taxon>
    </lineage>
</organism>
<proteinExistence type="predicted"/>
<accession>A0AC58TF56</accession>
<name>A0AC58TF56_TOBAC</name>
<evidence type="ECO:0000313" key="2">
    <source>
        <dbReference type="RefSeq" id="XP_075095837.1"/>
    </source>
</evidence>